<dbReference type="InterPro" id="IPR000160">
    <property type="entry name" value="GGDEF_dom"/>
</dbReference>
<dbReference type="Gene3D" id="3.30.70.270">
    <property type="match status" value="1"/>
</dbReference>
<dbReference type="KEGG" id="tna:CTN_1387"/>
<gene>
    <name evidence="2" type="ordered locus">CTN_1387</name>
</gene>
<dbReference type="GO" id="GO:0005886">
    <property type="term" value="C:plasma membrane"/>
    <property type="evidence" value="ECO:0007669"/>
    <property type="project" value="TreeGrafter"/>
</dbReference>
<reference evidence="2 3" key="1">
    <citation type="journal article" date="2009" name="Biosci. Biotechnol. Biochem.">
        <title>WeGAS: a web-based microbial genome annotation system.</title>
        <authorList>
            <person name="Lee D."/>
            <person name="Seo H."/>
            <person name="Park C."/>
            <person name="Park K."/>
        </authorList>
    </citation>
    <scope>NUCLEOTIDE SEQUENCE [LARGE SCALE GENOMIC DNA]</scope>
    <source>
        <strain evidence="3">ATCC 49049 / DSM 4359 / NBRC 107923 / NS-E</strain>
    </source>
</reference>
<evidence type="ECO:0000259" key="1">
    <source>
        <dbReference type="PROSITE" id="PS50887"/>
    </source>
</evidence>
<dbReference type="InterPro" id="IPR043128">
    <property type="entry name" value="Rev_trsase/Diguanyl_cyclase"/>
</dbReference>
<dbReference type="NCBIfam" id="TIGR00254">
    <property type="entry name" value="GGDEF"/>
    <property type="match status" value="1"/>
</dbReference>
<keyword evidence="3" id="KW-1185">Reference proteome</keyword>
<evidence type="ECO:0000313" key="2">
    <source>
        <dbReference type="EMBL" id="ACM23563.1"/>
    </source>
</evidence>
<name>B9K9D0_THENN</name>
<dbReference type="eggNOG" id="COG2199">
    <property type="taxonomic scope" value="Bacteria"/>
</dbReference>
<sequence length="92" mass="10569">MRNLVQIVKNHIRQSDAVVRMGGDEFLIILRGCSPEKAEEITRKILSDFEKSRFHPTFSYGVHPFTGSLNETLVKVDELMYRMKEGRKKGSA</sequence>
<dbReference type="GO" id="GO:0052621">
    <property type="term" value="F:diguanylate cyclase activity"/>
    <property type="evidence" value="ECO:0007669"/>
    <property type="project" value="TreeGrafter"/>
</dbReference>
<dbReference type="PROSITE" id="PS50887">
    <property type="entry name" value="GGDEF"/>
    <property type="match status" value="1"/>
</dbReference>
<feature type="domain" description="GGDEF" evidence="1">
    <location>
        <begin position="1"/>
        <end position="92"/>
    </location>
</feature>
<dbReference type="Proteomes" id="UP000000445">
    <property type="component" value="Chromosome"/>
</dbReference>
<proteinExistence type="predicted"/>
<protein>
    <submittedName>
        <fullName evidence="2">Diguanylate cyclase</fullName>
    </submittedName>
</protein>
<accession>B9K9D0</accession>
<dbReference type="Pfam" id="PF00990">
    <property type="entry name" value="GGDEF"/>
    <property type="match status" value="1"/>
</dbReference>
<dbReference type="InterPro" id="IPR050469">
    <property type="entry name" value="Diguanylate_Cyclase"/>
</dbReference>
<dbReference type="AlphaFoldDB" id="B9K9D0"/>
<dbReference type="STRING" id="309803.CTN_1387"/>
<dbReference type="PANTHER" id="PTHR45138:SF9">
    <property type="entry name" value="DIGUANYLATE CYCLASE DGCM-RELATED"/>
    <property type="match status" value="1"/>
</dbReference>
<dbReference type="PANTHER" id="PTHR45138">
    <property type="entry name" value="REGULATORY COMPONENTS OF SENSORY TRANSDUCTION SYSTEM"/>
    <property type="match status" value="1"/>
</dbReference>
<dbReference type="GO" id="GO:0043709">
    <property type="term" value="P:cell adhesion involved in single-species biofilm formation"/>
    <property type="evidence" value="ECO:0007669"/>
    <property type="project" value="TreeGrafter"/>
</dbReference>
<dbReference type="SUPFAM" id="SSF55073">
    <property type="entry name" value="Nucleotide cyclase"/>
    <property type="match status" value="1"/>
</dbReference>
<dbReference type="InterPro" id="IPR029787">
    <property type="entry name" value="Nucleotide_cyclase"/>
</dbReference>
<dbReference type="GO" id="GO:1902201">
    <property type="term" value="P:negative regulation of bacterial-type flagellum-dependent cell motility"/>
    <property type="evidence" value="ECO:0007669"/>
    <property type="project" value="TreeGrafter"/>
</dbReference>
<dbReference type="HOGENOM" id="CLU_170434_0_0_0"/>
<dbReference type="EMBL" id="CP000916">
    <property type="protein sequence ID" value="ACM23563.1"/>
    <property type="molecule type" value="Genomic_DNA"/>
</dbReference>
<organism evidence="2 3">
    <name type="scientific">Thermotoga neapolitana (strain ATCC 49049 / DSM 4359 / NBRC 107923 / NS-E)</name>
    <dbReference type="NCBI Taxonomy" id="309803"/>
    <lineage>
        <taxon>Bacteria</taxon>
        <taxon>Thermotogati</taxon>
        <taxon>Thermotogota</taxon>
        <taxon>Thermotogae</taxon>
        <taxon>Thermotogales</taxon>
        <taxon>Thermotogaceae</taxon>
        <taxon>Thermotoga</taxon>
    </lineage>
</organism>
<evidence type="ECO:0000313" key="3">
    <source>
        <dbReference type="Proteomes" id="UP000000445"/>
    </source>
</evidence>